<evidence type="ECO:0000313" key="4">
    <source>
        <dbReference type="EMBL" id="JAG13564.1"/>
    </source>
</evidence>
<dbReference type="PANTHER" id="PTHR12771">
    <property type="entry name" value="ENGULFMENT AND CELL MOTILITY"/>
    <property type="match status" value="1"/>
</dbReference>
<feature type="domain" description="ELMO" evidence="1">
    <location>
        <begin position="125"/>
        <end position="278"/>
    </location>
</feature>
<organism evidence="5">
    <name type="scientific">Lygus hesperus</name>
    <name type="common">Western plant bug</name>
    <dbReference type="NCBI Taxonomy" id="30085"/>
    <lineage>
        <taxon>Eukaryota</taxon>
        <taxon>Metazoa</taxon>
        <taxon>Ecdysozoa</taxon>
        <taxon>Arthropoda</taxon>
        <taxon>Hexapoda</taxon>
        <taxon>Insecta</taxon>
        <taxon>Pterygota</taxon>
        <taxon>Neoptera</taxon>
        <taxon>Paraneoptera</taxon>
        <taxon>Hemiptera</taxon>
        <taxon>Heteroptera</taxon>
        <taxon>Panheteroptera</taxon>
        <taxon>Cimicomorpha</taxon>
        <taxon>Miridae</taxon>
        <taxon>Mirini</taxon>
        <taxon>Lygus</taxon>
    </lineage>
</organism>
<dbReference type="AlphaFoldDB" id="A0A0A9X8Z8"/>
<evidence type="ECO:0000259" key="1">
    <source>
        <dbReference type="PROSITE" id="PS51335"/>
    </source>
</evidence>
<protein>
    <submittedName>
        <fullName evidence="5">ELMO domain-containing protein 3</fullName>
    </submittedName>
</protein>
<proteinExistence type="predicted"/>
<gene>
    <name evidence="5" type="primary">ELMOD3_3</name>
    <name evidence="2" type="synonym">ELMOD3_0</name>
    <name evidence="4" type="synonym">ELMOD3_1</name>
    <name evidence="3" type="synonym">ELMOD3_2</name>
    <name evidence="2" type="ORF">CM83_46864</name>
    <name evidence="4" type="ORF">CM83_46865</name>
    <name evidence="3" type="ORF">CM83_46866</name>
    <name evidence="5" type="ORF">CM83_46868</name>
</gene>
<dbReference type="EMBL" id="GBHO01030042">
    <property type="protein sequence ID" value="JAG13562.1"/>
    <property type="molecule type" value="Transcribed_RNA"/>
</dbReference>
<name>A0A0A9X8Z8_LYGHE</name>
<dbReference type="EMBL" id="GBHO01030040">
    <property type="protein sequence ID" value="JAG13564.1"/>
    <property type="molecule type" value="Transcribed_RNA"/>
</dbReference>
<dbReference type="EMBL" id="GBHO01030041">
    <property type="protein sequence ID" value="JAG13563.1"/>
    <property type="molecule type" value="Transcribed_RNA"/>
</dbReference>
<evidence type="ECO:0000313" key="2">
    <source>
        <dbReference type="EMBL" id="JAG13562.1"/>
    </source>
</evidence>
<dbReference type="EMBL" id="GBHO01030039">
    <property type="protein sequence ID" value="JAG13565.1"/>
    <property type="molecule type" value="Transcribed_RNA"/>
</dbReference>
<dbReference type="PROSITE" id="PS51335">
    <property type="entry name" value="ELMO"/>
    <property type="match status" value="1"/>
</dbReference>
<dbReference type="InterPro" id="IPR006816">
    <property type="entry name" value="ELMO_dom"/>
</dbReference>
<reference evidence="5" key="1">
    <citation type="journal article" date="2014" name="PLoS ONE">
        <title>Transcriptome-Based Identification of ABC Transporters in the Western Tarnished Plant Bug Lygus hesperus.</title>
        <authorList>
            <person name="Hull J.J."/>
            <person name="Chaney K."/>
            <person name="Geib S.M."/>
            <person name="Fabrick J.A."/>
            <person name="Brent C.S."/>
            <person name="Walsh D."/>
            <person name="Lavine L.C."/>
        </authorList>
    </citation>
    <scope>NUCLEOTIDE SEQUENCE</scope>
</reference>
<sequence length="294" mass="34046">MDSIMGPNKVKSNEMEPLLMHEPNFEPKMQTREEAENEWSKVPTIVGKLPEDNPINSAYITLEQAIHHFKQLDLPKENDKPPQEKTKFCEVFKWFKFPVLPEELTKEFEFITSLTKCGLNWPDNVQFRILQTIYKKLTGAKIDCPQRGTHWQLIGFQGNDPATDLRSVGLFGLLQFLYLTSDKVLPLAHKLYKVANSETQPFPLAVLSLNLTNIVLNVFNTGKLNRECIARKSVMDTLNSFYSALMVYTFNIWVTQKKTIKDSGYLLKDAERYCSRNVKKVLRDLPKNLHKYDQ</sequence>
<evidence type="ECO:0000313" key="3">
    <source>
        <dbReference type="EMBL" id="JAG13563.1"/>
    </source>
</evidence>
<dbReference type="InterPro" id="IPR050868">
    <property type="entry name" value="ELMO_domain-containing"/>
</dbReference>
<reference evidence="5" key="2">
    <citation type="submission" date="2014-07" db="EMBL/GenBank/DDBJ databases">
        <authorList>
            <person name="Hull J."/>
        </authorList>
    </citation>
    <scope>NUCLEOTIDE SEQUENCE</scope>
</reference>
<accession>A0A0A9X8Z8</accession>
<dbReference type="Pfam" id="PF04727">
    <property type="entry name" value="ELMO_CED12"/>
    <property type="match status" value="1"/>
</dbReference>
<evidence type="ECO:0000313" key="5">
    <source>
        <dbReference type="EMBL" id="JAG13565.1"/>
    </source>
</evidence>
<dbReference type="PANTHER" id="PTHR12771:SF2">
    <property type="entry name" value="ELMO DOMAIN-CONTAINING PROTEIN 3"/>
    <property type="match status" value="1"/>
</dbReference>